<dbReference type="InterPro" id="IPR013229">
    <property type="entry name" value="PEGA"/>
</dbReference>
<evidence type="ECO:0000313" key="5">
    <source>
        <dbReference type="Proteomes" id="UP000741282"/>
    </source>
</evidence>
<gene>
    <name evidence="4" type="ORF">KC685_00110</name>
</gene>
<evidence type="ECO:0000256" key="1">
    <source>
        <dbReference type="SAM" id="MobiDB-lite"/>
    </source>
</evidence>
<name>A0A955KXP5_9BACT</name>
<dbReference type="Proteomes" id="UP000741282">
    <property type="component" value="Unassembled WGS sequence"/>
</dbReference>
<evidence type="ECO:0000256" key="2">
    <source>
        <dbReference type="SAM" id="Phobius"/>
    </source>
</evidence>
<feature type="compositionally biased region" description="Polar residues" evidence="1">
    <location>
        <begin position="157"/>
        <end position="171"/>
    </location>
</feature>
<organism evidence="4 5">
    <name type="scientific">Candidatus Dojkabacteria bacterium</name>
    <dbReference type="NCBI Taxonomy" id="2099670"/>
    <lineage>
        <taxon>Bacteria</taxon>
        <taxon>Candidatus Dojkabacteria</taxon>
    </lineage>
</organism>
<evidence type="ECO:0000259" key="3">
    <source>
        <dbReference type="Pfam" id="PF08308"/>
    </source>
</evidence>
<keyword evidence="2" id="KW-1133">Transmembrane helix</keyword>
<feature type="transmembrane region" description="Helical" evidence="2">
    <location>
        <begin position="12"/>
        <end position="32"/>
    </location>
</feature>
<keyword evidence="2" id="KW-0472">Membrane</keyword>
<dbReference type="Pfam" id="PF08308">
    <property type="entry name" value="PEGA"/>
    <property type="match status" value="1"/>
</dbReference>
<dbReference type="SUPFAM" id="SSF82171">
    <property type="entry name" value="DPP6 N-terminal domain-like"/>
    <property type="match status" value="1"/>
</dbReference>
<sequence>MDKKHKKILSIASTILATLFIIAGTIVVVLYARGYRFDQDMGVIDRTGVLNIESDPYRTTIQIDGKEVGKTPKSINSLKEGTYSISITKDGYTPWSKNVKVIAEKSTPIYPHLFLLEPQLEDVFKLDNQIVDLLHPDRTDYIFIVTRKDIPGAPEIIQSNPEGETTAVPSSDPQPQPTATPEGLQTYRIWRYETNPSFWGTSQNPKLIYEKDLTGVEQFDLLPSPNGEYAVLTVSSAPISEVVGGETAAPEPTVPETEVLLIDTSVQNDLARTLDLNGFLPQYEMSWSADNQFLLLESDTEIVSVEIANNRKYLLKKLADELVWSTTPDGNFYYIDSEVDEDGNKYMKIMETALTGSSPSVLVDRIYYQDSNEFLPDEETLLNYTEPRVFSNSPATSQFAGEITQFWVEDNVEKIIINTEFAMYMYDMTTNMYTLVNSTPGVYYGISPDSEKFLFTHDEHIHVYIFDKEEADHTTILGNHLVLSDITMSDSIKNSPDTITPNDNEGDESSNNGTDVSDADSTIETVAPKVRNSMLQWQNSSRQIFFTTEDRLYSIEIDGENMFDLLDADMNFFVKDTSGDHIFLLDLDSTPNKIFRATLSR</sequence>
<reference evidence="4" key="1">
    <citation type="submission" date="2020-04" db="EMBL/GenBank/DDBJ databases">
        <authorList>
            <person name="Zhang T."/>
        </authorList>
    </citation>
    <scope>NUCLEOTIDE SEQUENCE</scope>
    <source>
        <strain evidence="4">HKST-UBA17</strain>
    </source>
</reference>
<dbReference type="EMBL" id="JAGQLN010000001">
    <property type="protein sequence ID" value="MCA9376310.1"/>
    <property type="molecule type" value="Genomic_DNA"/>
</dbReference>
<keyword evidence="2" id="KW-0812">Transmembrane</keyword>
<feature type="domain" description="PEGA" evidence="3">
    <location>
        <begin position="48"/>
        <end position="109"/>
    </location>
</feature>
<reference evidence="4" key="2">
    <citation type="journal article" date="2021" name="Microbiome">
        <title>Successional dynamics and alternative stable states in a saline activated sludge microbial community over 9 years.</title>
        <authorList>
            <person name="Wang Y."/>
            <person name="Ye J."/>
            <person name="Ju F."/>
            <person name="Liu L."/>
            <person name="Boyd J.A."/>
            <person name="Deng Y."/>
            <person name="Parks D.H."/>
            <person name="Jiang X."/>
            <person name="Yin X."/>
            <person name="Woodcroft B.J."/>
            <person name="Tyson G.W."/>
            <person name="Hugenholtz P."/>
            <person name="Polz M.F."/>
            <person name="Zhang T."/>
        </authorList>
    </citation>
    <scope>NUCLEOTIDE SEQUENCE</scope>
    <source>
        <strain evidence="4">HKST-UBA17</strain>
    </source>
</reference>
<protein>
    <submittedName>
        <fullName evidence="4">PEGA domain-containing protein</fullName>
    </submittedName>
</protein>
<proteinExistence type="predicted"/>
<evidence type="ECO:0000313" key="4">
    <source>
        <dbReference type="EMBL" id="MCA9376310.1"/>
    </source>
</evidence>
<dbReference type="AlphaFoldDB" id="A0A955KXP5"/>
<accession>A0A955KXP5</accession>
<feature type="region of interest" description="Disordered" evidence="1">
    <location>
        <begin position="156"/>
        <end position="182"/>
    </location>
</feature>
<comment type="caution">
    <text evidence="4">The sequence shown here is derived from an EMBL/GenBank/DDBJ whole genome shotgun (WGS) entry which is preliminary data.</text>
</comment>
<feature type="region of interest" description="Disordered" evidence="1">
    <location>
        <begin position="493"/>
        <end position="521"/>
    </location>
</feature>